<dbReference type="AlphaFoldDB" id="A0A835Y519"/>
<evidence type="ECO:0000256" key="2">
    <source>
        <dbReference type="ARBA" id="ARBA00022857"/>
    </source>
</evidence>
<keyword evidence="2" id="KW-0521">NADP</keyword>
<dbReference type="InterPro" id="IPR023210">
    <property type="entry name" value="NADP_OxRdtase_dom"/>
</dbReference>
<dbReference type="GO" id="GO:0016491">
    <property type="term" value="F:oxidoreductase activity"/>
    <property type="evidence" value="ECO:0007669"/>
    <property type="project" value="UniProtKB-KW"/>
</dbReference>
<name>A0A835Y519_9CHLO</name>
<dbReference type="CDD" id="cd19143">
    <property type="entry name" value="AKR_AKR6C1_2"/>
    <property type="match status" value="1"/>
</dbReference>
<evidence type="ECO:0000313" key="5">
    <source>
        <dbReference type="EMBL" id="KAG2496260.1"/>
    </source>
</evidence>
<comment type="similarity">
    <text evidence="1">Belongs to the shaker potassium channel beta subunit family.</text>
</comment>
<dbReference type="Gene3D" id="3.20.20.100">
    <property type="entry name" value="NADP-dependent oxidoreductase domain"/>
    <property type="match status" value="1"/>
</dbReference>
<evidence type="ECO:0000256" key="1">
    <source>
        <dbReference type="ARBA" id="ARBA00006515"/>
    </source>
</evidence>
<dbReference type="InterPro" id="IPR036812">
    <property type="entry name" value="NAD(P)_OxRdtase_dom_sf"/>
</dbReference>
<keyword evidence="6" id="KW-1185">Reference proteome</keyword>
<gene>
    <name evidence="5" type="ORF">HYH03_005493</name>
</gene>
<dbReference type="Pfam" id="PF00248">
    <property type="entry name" value="Aldo_ket_red"/>
    <property type="match status" value="1"/>
</dbReference>
<reference evidence="5" key="1">
    <citation type="journal article" date="2020" name="bioRxiv">
        <title>Comparative genomics of Chlamydomonas.</title>
        <authorList>
            <person name="Craig R.J."/>
            <person name="Hasan A.R."/>
            <person name="Ness R.W."/>
            <person name="Keightley P.D."/>
        </authorList>
    </citation>
    <scope>NUCLEOTIDE SEQUENCE</scope>
    <source>
        <strain evidence="5">CCAP 11/70</strain>
    </source>
</reference>
<sequence>MAAAGTSMEYRRLGKTGLKVSALSYGAWTTFKTQAALPEAKELIKAALDAGVNFFDNAEVYAGGEAETLMGQAFKELGTKRSDLVLSTKIFWGGPGPNDRGLSRKHIIEGTKAALSRLQTDYVDLLFCHRPDPDTPIEETVRAMAHCVDSGLAMYWGTSEWSATQILEAKHIADRLGVSPPVMEQPEYNLFHRDKVEVEFAPLYEERTGLGLTVWSPLASGILTGKYGGGAAPEGSRLALAAHKEKLETRRADIEAAARLAPLASELGCSMAQLALAWTLANPRVSTAITGASQVAQVRDNMGALGVVPRLTPEVLARVEAAVKGDKGGADKA</sequence>
<proteinExistence type="inferred from homology"/>
<feature type="domain" description="NADP-dependent oxidoreductase" evidence="4">
    <location>
        <begin position="23"/>
        <end position="322"/>
    </location>
</feature>
<dbReference type="PANTHER" id="PTHR43150:SF2">
    <property type="entry name" value="HYPERKINETIC, ISOFORM M"/>
    <property type="match status" value="1"/>
</dbReference>
<dbReference type="Proteomes" id="UP000612055">
    <property type="component" value="Unassembled WGS sequence"/>
</dbReference>
<evidence type="ECO:0000313" key="6">
    <source>
        <dbReference type="Proteomes" id="UP000612055"/>
    </source>
</evidence>
<dbReference type="PANTHER" id="PTHR43150">
    <property type="entry name" value="HYPERKINETIC, ISOFORM M"/>
    <property type="match status" value="1"/>
</dbReference>
<evidence type="ECO:0000259" key="4">
    <source>
        <dbReference type="Pfam" id="PF00248"/>
    </source>
</evidence>
<accession>A0A835Y519</accession>
<dbReference type="EMBL" id="JAEHOE010000019">
    <property type="protein sequence ID" value="KAG2496260.1"/>
    <property type="molecule type" value="Genomic_DNA"/>
</dbReference>
<keyword evidence="3" id="KW-0560">Oxidoreductase</keyword>
<comment type="caution">
    <text evidence="5">The sequence shown here is derived from an EMBL/GenBank/DDBJ whole genome shotgun (WGS) entry which is preliminary data.</text>
</comment>
<dbReference type="InterPro" id="IPR005399">
    <property type="entry name" value="K_chnl_volt-dep_bsu_KCNAB-rel"/>
</dbReference>
<dbReference type="PRINTS" id="PR01577">
    <property type="entry name" value="KCNABCHANNEL"/>
</dbReference>
<protein>
    <recommendedName>
        <fullName evidence="4">NADP-dependent oxidoreductase domain-containing protein</fullName>
    </recommendedName>
</protein>
<dbReference type="SUPFAM" id="SSF51430">
    <property type="entry name" value="NAD(P)-linked oxidoreductase"/>
    <property type="match status" value="1"/>
</dbReference>
<organism evidence="5 6">
    <name type="scientific">Edaphochlamys debaryana</name>
    <dbReference type="NCBI Taxonomy" id="47281"/>
    <lineage>
        <taxon>Eukaryota</taxon>
        <taxon>Viridiplantae</taxon>
        <taxon>Chlorophyta</taxon>
        <taxon>core chlorophytes</taxon>
        <taxon>Chlorophyceae</taxon>
        <taxon>CS clade</taxon>
        <taxon>Chlamydomonadales</taxon>
        <taxon>Chlamydomonadales incertae sedis</taxon>
        <taxon>Edaphochlamys</taxon>
    </lineage>
</organism>
<evidence type="ECO:0000256" key="3">
    <source>
        <dbReference type="ARBA" id="ARBA00023002"/>
    </source>
</evidence>
<dbReference type="OrthoDB" id="2310150at2759"/>